<sequence>MLVDAGAGHAELRPPAPGRLADAVAPVEELPSRAVVGRRRQARWTRRYRAVLITLDVAIGLVAGLAMMLMRPAELTVTSPYAWLSVALPFVWPVALGFRGAYAPKFFGTGSEEFRRVGRGGILLLAAVSVVSYGFQLDIARSFVVFTLPAMTLVTLFARFFARKWLQAARRRGRCIKRVVAVGRDAAVADLVRRIHVDRYAGMEVVAACVTAPGAARVESLGVPIAGDLDDVVAVVQRHDADAVAVTSASETAAIYLRKLSWQLEGSGIELLVSPGLIEIAGPRLHIRPFVGLPLLAIEEPVFSGWKRVLKGALDRCGAALALVLIAPVLLAIAVAVRLSGPGPVLYRQERVGAYGKRYTMYKFRSMVDGADAKLQELLTHNEGAGLLFKMRSDPRVTPVGRWLRRSSLDELPQLLNVLGGSMSLVGPRPPLPQEVERYDTSTRRRLLVKPGLTGLWQISGRSDLSWEESVRLDLRYVENWSLALDLLILWKTASAVLRSRGAY</sequence>
<organism evidence="9 10">
    <name type="scientific">Blastococcus jejuensis</name>
    <dbReference type="NCBI Taxonomy" id="351224"/>
    <lineage>
        <taxon>Bacteria</taxon>
        <taxon>Bacillati</taxon>
        <taxon>Actinomycetota</taxon>
        <taxon>Actinomycetes</taxon>
        <taxon>Geodermatophilales</taxon>
        <taxon>Geodermatophilaceae</taxon>
        <taxon>Blastococcus</taxon>
    </lineage>
</organism>
<evidence type="ECO:0000256" key="1">
    <source>
        <dbReference type="ARBA" id="ARBA00004141"/>
    </source>
</evidence>
<accession>A0ABP6PBX7</accession>
<keyword evidence="5 7" id="KW-1133">Transmembrane helix</keyword>
<feature type="transmembrane region" description="Helical" evidence="7">
    <location>
        <begin position="120"/>
        <end position="137"/>
    </location>
</feature>
<dbReference type="RefSeq" id="WP_344689413.1">
    <property type="nucleotide sequence ID" value="NZ_BAAAVV010000006.1"/>
</dbReference>
<evidence type="ECO:0000256" key="2">
    <source>
        <dbReference type="ARBA" id="ARBA00006464"/>
    </source>
</evidence>
<comment type="caution">
    <text evidence="9">The sequence shown here is derived from an EMBL/GenBank/DDBJ whole genome shotgun (WGS) entry which is preliminary data.</text>
</comment>
<name>A0ABP6PBX7_9ACTN</name>
<protein>
    <submittedName>
        <fullName evidence="9">Sugar transferase</fullName>
    </submittedName>
</protein>
<dbReference type="EMBL" id="BAAAVV010000006">
    <property type="protein sequence ID" value="GAA3171945.1"/>
    <property type="molecule type" value="Genomic_DNA"/>
</dbReference>
<keyword evidence="10" id="KW-1185">Reference proteome</keyword>
<feature type="transmembrane region" description="Helical" evidence="7">
    <location>
        <begin position="81"/>
        <end position="99"/>
    </location>
</feature>
<evidence type="ECO:0000256" key="6">
    <source>
        <dbReference type="ARBA" id="ARBA00023136"/>
    </source>
</evidence>
<feature type="transmembrane region" description="Helical" evidence="7">
    <location>
        <begin position="143"/>
        <end position="162"/>
    </location>
</feature>
<dbReference type="NCBIfam" id="TIGR03025">
    <property type="entry name" value="EPS_sugtrans"/>
    <property type="match status" value="1"/>
</dbReference>
<proteinExistence type="inferred from homology"/>
<dbReference type="InterPro" id="IPR017475">
    <property type="entry name" value="EPS_sugar_tfrase"/>
</dbReference>
<evidence type="ECO:0000256" key="3">
    <source>
        <dbReference type="ARBA" id="ARBA00022679"/>
    </source>
</evidence>
<evidence type="ECO:0000256" key="7">
    <source>
        <dbReference type="SAM" id="Phobius"/>
    </source>
</evidence>
<evidence type="ECO:0000313" key="9">
    <source>
        <dbReference type="EMBL" id="GAA3171945.1"/>
    </source>
</evidence>
<feature type="domain" description="Bacterial sugar transferase" evidence="8">
    <location>
        <begin position="311"/>
        <end position="498"/>
    </location>
</feature>
<dbReference type="GO" id="GO:0016740">
    <property type="term" value="F:transferase activity"/>
    <property type="evidence" value="ECO:0007669"/>
    <property type="project" value="UniProtKB-KW"/>
</dbReference>
<keyword evidence="3 9" id="KW-0808">Transferase</keyword>
<dbReference type="PANTHER" id="PTHR30576:SF10">
    <property type="entry name" value="SLL5057 PROTEIN"/>
    <property type="match status" value="1"/>
</dbReference>
<dbReference type="InterPro" id="IPR003362">
    <property type="entry name" value="Bact_transf"/>
</dbReference>
<evidence type="ECO:0000313" key="10">
    <source>
        <dbReference type="Proteomes" id="UP001499924"/>
    </source>
</evidence>
<evidence type="ECO:0000259" key="8">
    <source>
        <dbReference type="Pfam" id="PF02397"/>
    </source>
</evidence>
<dbReference type="Proteomes" id="UP001499924">
    <property type="component" value="Unassembled WGS sequence"/>
</dbReference>
<feature type="transmembrane region" description="Helical" evidence="7">
    <location>
        <begin position="48"/>
        <end position="69"/>
    </location>
</feature>
<comment type="similarity">
    <text evidence="2">Belongs to the bacterial sugar transferase family.</text>
</comment>
<reference evidence="10" key="1">
    <citation type="journal article" date="2019" name="Int. J. Syst. Evol. Microbiol.">
        <title>The Global Catalogue of Microorganisms (GCM) 10K type strain sequencing project: providing services to taxonomists for standard genome sequencing and annotation.</title>
        <authorList>
            <consortium name="The Broad Institute Genomics Platform"/>
            <consortium name="The Broad Institute Genome Sequencing Center for Infectious Disease"/>
            <person name="Wu L."/>
            <person name="Ma J."/>
        </authorList>
    </citation>
    <scope>NUCLEOTIDE SEQUENCE [LARGE SCALE GENOMIC DNA]</scope>
    <source>
        <strain evidence="10">JCM 15614</strain>
    </source>
</reference>
<dbReference type="Pfam" id="PF02397">
    <property type="entry name" value="Bac_transf"/>
    <property type="match status" value="1"/>
</dbReference>
<gene>
    <name evidence="9" type="ORF">GCM10010531_26700</name>
</gene>
<keyword evidence="6 7" id="KW-0472">Membrane</keyword>
<dbReference type="PANTHER" id="PTHR30576">
    <property type="entry name" value="COLANIC BIOSYNTHESIS UDP-GLUCOSE LIPID CARRIER TRANSFERASE"/>
    <property type="match status" value="1"/>
</dbReference>
<keyword evidence="4 7" id="KW-0812">Transmembrane</keyword>
<comment type="subcellular location">
    <subcellularLocation>
        <location evidence="1">Membrane</location>
        <topology evidence="1">Multi-pass membrane protein</topology>
    </subcellularLocation>
</comment>
<evidence type="ECO:0000256" key="4">
    <source>
        <dbReference type="ARBA" id="ARBA00022692"/>
    </source>
</evidence>
<evidence type="ECO:0000256" key="5">
    <source>
        <dbReference type="ARBA" id="ARBA00022989"/>
    </source>
</evidence>
<dbReference type="Pfam" id="PF13727">
    <property type="entry name" value="CoA_binding_3"/>
    <property type="match status" value="1"/>
</dbReference>
<feature type="transmembrane region" description="Helical" evidence="7">
    <location>
        <begin position="317"/>
        <end position="339"/>
    </location>
</feature>